<evidence type="ECO:0000256" key="11">
    <source>
        <dbReference type="ARBA" id="ARBA00023002"/>
    </source>
</evidence>
<evidence type="ECO:0000256" key="13">
    <source>
        <dbReference type="ARBA" id="ARBA00023014"/>
    </source>
</evidence>
<keyword evidence="13" id="KW-0411">Iron-sulfur</keyword>
<dbReference type="Gene3D" id="3.50.50.60">
    <property type="entry name" value="FAD/NAD(P)-binding domain"/>
    <property type="match status" value="2"/>
</dbReference>
<dbReference type="InterPro" id="IPR017121">
    <property type="entry name" value="Nitrite_Rdtase_lsu"/>
</dbReference>
<gene>
    <name evidence="22" type="primary">nirB</name>
    <name evidence="22" type="ORF">RYX56_07685</name>
</gene>
<dbReference type="EMBL" id="JAWJBA010000002">
    <property type="protein sequence ID" value="MDV2684247.1"/>
    <property type="molecule type" value="Genomic_DNA"/>
</dbReference>
<dbReference type="Pfam" id="PF03460">
    <property type="entry name" value="NIR_SIR_ferr"/>
    <property type="match status" value="1"/>
</dbReference>
<evidence type="ECO:0000259" key="19">
    <source>
        <dbReference type="Pfam" id="PF04324"/>
    </source>
</evidence>
<organism evidence="22 23">
    <name type="scientific">Alkalihalophilus lindianensis</name>
    <dbReference type="NCBI Taxonomy" id="1630542"/>
    <lineage>
        <taxon>Bacteria</taxon>
        <taxon>Bacillati</taxon>
        <taxon>Bacillota</taxon>
        <taxon>Bacilli</taxon>
        <taxon>Bacillales</taxon>
        <taxon>Bacillaceae</taxon>
        <taxon>Alkalihalophilus</taxon>
    </lineage>
</organism>
<dbReference type="Proteomes" id="UP001287282">
    <property type="component" value="Unassembled WGS sequence"/>
</dbReference>
<reference evidence="22 23" key="1">
    <citation type="submission" date="2023-10" db="EMBL/GenBank/DDBJ databases">
        <title>Screening of Alkalihalobacillus lindianensis BZ-TG-R113 and Its Alleviation of Salt Stress on Rapeseed Growth.</title>
        <authorList>
            <person name="Zhao B."/>
            <person name="Guo T."/>
        </authorList>
    </citation>
    <scope>NUCLEOTIDE SEQUENCE [LARGE SCALE GENOMIC DNA]</scope>
    <source>
        <strain evidence="22 23">BZ-TG-R113</strain>
    </source>
</reference>
<dbReference type="PIRSF" id="PIRSF037149">
    <property type="entry name" value="NirB"/>
    <property type="match status" value="1"/>
</dbReference>
<feature type="domain" description="Nitrite/sulphite reductase 4Fe-4S" evidence="17">
    <location>
        <begin position="623"/>
        <end position="764"/>
    </location>
</feature>
<comment type="cofactor">
    <cofactor evidence="15">
        <name>[2Fe-2S] cluster</name>
        <dbReference type="ChEBI" id="CHEBI:190135"/>
    </cofactor>
</comment>
<keyword evidence="10 16" id="KW-0274">FAD</keyword>
<dbReference type="PRINTS" id="PR00368">
    <property type="entry name" value="FADPNR"/>
</dbReference>
<dbReference type="Gene3D" id="3.90.480.20">
    <property type="match status" value="1"/>
</dbReference>
<dbReference type="RefSeq" id="WP_317121489.1">
    <property type="nucleotide sequence ID" value="NZ_JAWJBA010000002.1"/>
</dbReference>
<protein>
    <submittedName>
        <fullName evidence="22">Nitrite reductase large subunit NirB</fullName>
    </submittedName>
</protein>
<feature type="domain" description="BFD-like [2Fe-2S]-binding" evidence="19">
    <location>
        <begin position="479"/>
        <end position="528"/>
    </location>
</feature>
<comment type="cofactor">
    <cofactor evidence="2">
        <name>[4Fe-4S] cluster</name>
        <dbReference type="ChEBI" id="CHEBI:49883"/>
    </cofactor>
</comment>
<dbReference type="InterPro" id="IPR023753">
    <property type="entry name" value="FAD/NAD-binding_dom"/>
</dbReference>
<feature type="domain" description="NADH-rubredoxin oxidoreductase C-terminal" evidence="21">
    <location>
        <begin position="317"/>
        <end position="385"/>
    </location>
</feature>
<accession>A0ABU3X8N5</accession>
<comment type="cofactor">
    <cofactor evidence="1">
        <name>siroheme</name>
        <dbReference type="ChEBI" id="CHEBI:60052"/>
    </cofactor>
</comment>
<evidence type="ECO:0000256" key="10">
    <source>
        <dbReference type="ARBA" id="ARBA00022827"/>
    </source>
</evidence>
<evidence type="ECO:0000256" key="16">
    <source>
        <dbReference type="PIRNR" id="PIRNR037149"/>
    </source>
</evidence>
<dbReference type="NCBIfam" id="TIGR02374">
    <property type="entry name" value="nitri_red_nirB"/>
    <property type="match status" value="1"/>
</dbReference>
<comment type="caution">
    <text evidence="22">The sequence shown here is derived from an EMBL/GenBank/DDBJ whole genome shotgun (WGS) entry which is preliminary data.</text>
</comment>
<evidence type="ECO:0000256" key="8">
    <source>
        <dbReference type="ARBA" id="ARBA00022714"/>
    </source>
</evidence>
<evidence type="ECO:0000259" key="20">
    <source>
        <dbReference type="Pfam" id="PF07992"/>
    </source>
</evidence>
<dbReference type="InterPro" id="IPR012744">
    <property type="entry name" value="Nitri_red_NirB"/>
</dbReference>
<dbReference type="SUPFAM" id="SSF55124">
    <property type="entry name" value="Nitrite/Sulfite reductase N-terminal domain-like"/>
    <property type="match status" value="1"/>
</dbReference>
<dbReference type="InterPro" id="IPR036188">
    <property type="entry name" value="FAD/NAD-bd_sf"/>
</dbReference>
<dbReference type="Pfam" id="PF07992">
    <property type="entry name" value="Pyr_redox_2"/>
    <property type="match status" value="1"/>
</dbReference>
<evidence type="ECO:0000259" key="17">
    <source>
        <dbReference type="Pfam" id="PF01077"/>
    </source>
</evidence>
<dbReference type="InterPro" id="IPR036136">
    <property type="entry name" value="Nit/Sulf_reduc_fer-like_dom_sf"/>
</dbReference>
<evidence type="ECO:0000256" key="3">
    <source>
        <dbReference type="ARBA" id="ARBA00001974"/>
    </source>
</evidence>
<dbReference type="InterPro" id="IPR005117">
    <property type="entry name" value="NiRdtase/SiRdtase_haem-b_fer"/>
</dbReference>
<comment type="cofactor">
    <cofactor evidence="3 16">
        <name>FAD</name>
        <dbReference type="ChEBI" id="CHEBI:57692"/>
    </cofactor>
</comment>
<dbReference type="InterPro" id="IPR016156">
    <property type="entry name" value="FAD/NAD-linked_Rdtase_dimer_sf"/>
</dbReference>
<feature type="domain" description="BFD-like [2Fe-2S]-binding" evidence="19">
    <location>
        <begin position="414"/>
        <end position="462"/>
    </location>
</feature>
<dbReference type="InterPro" id="IPR041575">
    <property type="entry name" value="Rubredoxin_C"/>
</dbReference>
<dbReference type="PRINTS" id="PR00411">
    <property type="entry name" value="PNDRDTASEI"/>
</dbReference>
<dbReference type="SUPFAM" id="SSF51905">
    <property type="entry name" value="FAD/NAD(P)-binding domain"/>
    <property type="match status" value="2"/>
</dbReference>
<dbReference type="InterPro" id="IPR041854">
    <property type="entry name" value="BFD-like_2Fe2S-bd_dom_sf"/>
</dbReference>
<sequence>MRKQRLVVIGNGMAGINCVQEILNHQPNAFEITVFGSEPHYNYNRILLSTVLQGSTKVEDITINDRSWYEKNNITLYTGETVTYIDPDNKLLRTDQNREVSYDKAIVATGSHPFVLPLPGNDKKRVINFRTIEDCEKIIDMSKHHKKAVVIGGGLLGLEAARGLLHLGMEVDVVHLSKHIMERQLDPTASIMLQRELENQGVNFLLEKASAEIIGGDSVEGLRFKDGTEVKAEAIIMAVGVRPNIKLMKGSRIETNRAIIVNDYLQTNVPDVYAVGECAEHRGNVYGLVKPLYEQGRELAKHICGIDSQGYQGSTLSTQLKISGVDVFSVGDFVGDETTKTITHYDEQANIYKKLVLKDDKILGAVLYGDAKVGNRLVDMITKQKVMTDEEKMLLLQTSDHNSWQVSSMEHTELICNCNGVTKGTILESCQLNNITTVEEIKSCTKASSACGGCKPLVTELLTYIQSEDFDEVIEKVTLCSCTTLTDEELVNELQIRHLRSVDEVMSELGWLTEGGCSTCLSAIQYYLGMIYPEYEKEQPSLFINERMNATMQSDGSYSITPQMYGGLTSAEELRKVADAIEQYNIPQVAITSEQRLTLMGIAQKDLEAIWEKIDLPLSSTYGNTVQNIKTCIGETICTCDKRQALQLAVEIEKTTDYVVTPYRLKMGISACLHNGAGSTTKDVGVIQTDQGWEMYVGGSSGRSVRSGQLLCVADTNKKLYEMVIGFIQYYRETAKYGERSWEWIDRVSLVHIREVLFDDELRKQLSENLELEMKQRKKIVAELI</sequence>
<dbReference type="SUPFAM" id="SSF56014">
    <property type="entry name" value="Nitrite and sulphite reductase 4Fe-4S domain-like"/>
    <property type="match status" value="1"/>
</dbReference>
<feature type="domain" description="Nitrite/Sulfite reductase ferredoxin-like" evidence="18">
    <location>
        <begin position="553"/>
        <end position="614"/>
    </location>
</feature>
<keyword evidence="12" id="KW-0408">Iron</keyword>
<dbReference type="InterPro" id="IPR045854">
    <property type="entry name" value="NO2/SO3_Rdtase_4Fe4S_sf"/>
</dbReference>
<evidence type="ECO:0000256" key="4">
    <source>
        <dbReference type="ARBA" id="ARBA00005096"/>
    </source>
</evidence>
<evidence type="ECO:0000256" key="2">
    <source>
        <dbReference type="ARBA" id="ARBA00001966"/>
    </source>
</evidence>
<dbReference type="PANTHER" id="PTHR43809:SF1">
    <property type="entry name" value="NITRITE REDUCTASE (NADH) LARGE SUBUNIT"/>
    <property type="match status" value="1"/>
</dbReference>
<dbReference type="Gene3D" id="3.30.390.30">
    <property type="match status" value="1"/>
</dbReference>
<evidence type="ECO:0000256" key="5">
    <source>
        <dbReference type="ARBA" id="ARBA00010429"/>
    </source>
</evidence>
<keyword evidence="6" id="KW-0349">Heme</keyword>
<keyword evidence="14 16" id="KW-0534">Nitrate assimilation</keyword>
<dbReference type="Gene3D" id="1.10.10.1100">
    <property type="entry name" value="BFD-like [2Fe-2S]-binding domain"/>
    <property type="match status" value="1"/>
</dbReference>
<dbReference type="Gene3D" id="3.30.413.10">
    <property type="entry name" value="Sulfite Reductase Hemoprotein, domain 1"/>
    <property type="match status" value="1"/>
</dbReference>
<comment type="pathway">
    <text evidence="4">Nitrogen metabolism; nitrate reduction (assimilation).</text>
</comment>
<evidence type="ECO:0000313" key="23">
    <source>
        <dbReference type="Proteomes" id="UP001287282"/>
    </source>
</evidence>
<proteinExistence type="inferred from homology"/>
<dbReference type="Pfam" id="PF18267">
    <property type="entry name" value="Rubredoxin_C"/>
    <property type="match status" value="1"/>
</dbReference>
<keyword evidence="8" id="KW-0001">2Fe-2S</keyword>
<comment type="similarity">
    <text evidence="5">Belongs to the nitrite and sulfite reductase 4Fe-4S domain family.</text>
</comment>
<keyword evidence="23" id="KW-1185">Reference proteome</keyword>
<dbReference type="Pfam" id="PF01077">
    <property type="entry name" value="NIR_SIR"/>
    <property type="match status" value="1"/>
</dbReference>
<evidence type="ECO:0000259" key="18">
    <source>
        <dbReference type="Pfam" id="PF03460"/>
    </source>
</evidence>
<evidence type="ECO:0000256" key="14">
    <source>
        <dbReference type="ARBA" id="ARBA00023063"/>
    </source>
</evidence>
<dbReference type="CDD" id="cd19943">
    <property type="entry name" value="NirB_Fer2_BFD-like_1"/>
    <property type="match status" value="1"/>
</dbReference>
<feature type="domain" description="FAD/NAD(P)-binding" evidence="20">
    <location>
        <begin position="5"/>
        <end position="283"/>
    </location>
</feature>
<keyword evidence="9" id="KW-0479">Metal-binding</keyword>
<keyword evidence="11" id="KW-0560">Oxidoreductase</keyword>
<name>A0ABU3X8N5_9BACI</name>
<dbReference type="PANTHER" id="PTHR43809">
    <property type="entry name" value="NITRITE REDUCTASE (NADH) LARGE SUBUNIT"/>
    <property type="match status" value="1"/>
</dbReference>
<dbReference type="Pfam" id="PF04324">
    <property type="entry name" value="Fer2_BFD"/>
    <property type="match status" value="2"/>
</dbReference>
<dbReference type="InterPro" id="IPR007419">
    <property type="entry name" value="BFD-like_2Fe2S-bd_dom"/>
</dbReference>
<dbReference type="InterPro" id="IPR052034">
    <property type="entry name" value="NasD-like"/>
</dbReference>
<keyword evidence="7 16" id="KW-0285">Flavoprotein</keyword>
<evidence type="ECO:0000256" key="15">
    <source>
        <dbReference type="ARBA" id="ARBA00034078"/>
    </source>
</evidence>
<evidence type="ECO:0000259" key="21">
    <source>
        <dbReference type="Pfam" id="PF18267"/>
    </source>
</evidence>
<evidence type="ECO:0000256" key="12">
    <source>
        <dbReference type="ARBA" id="ARBA00023004"/>
    </source>
</evidence>
<dbReference type="CDD" id="cd19944">
    <property type="entry name" value="NirB_Fer2_BFD-like_2"/>
    <property type="match status" value="1"/>
</dbReference>
<evidence type="ECO:0000256" key="6">
    <source>
        <dbReference type="ARBA" id="ARBA00022617"/>
    </source>
</evidence>
<evidence type="ECO:0000313" key="22">
    <source>
        <dbReference type="EMBL" id="MDV2684247.1"/>
    </source>
</evidence>
<evidence type="ECO:0000256" key="7">
    <source>
        <dbReference type="ARBA" id="ARBA00022630"/>
    </source>
</evidence>
<evidence type="ECO:0000256" key="1">
    <source>
        <dbReference type="ARBA" id="ARBA00001929"/>
    </source>
</evidence>
<dbReference type="InterPro" id="IPR006067">
    <property type="entry name" value="NO2/SO3_Rdtase_4Fe4S_dom"/>
</dbReference>
<evidence type="ECO:0000256" key="9">
    <source>
        <dbReference type="ARBA" id="ARBA00022723"/>
    </source>
</evidence>